<feature type="non-terminal residue" evidence="2">
    <location>
        <position position="46"/>
    </location>
</feature>
<keyword evidence="1" id="KW-0732">Signal</keyword>
<name>A0A3M5F4N2_PSESS</name>
<evidence type="ECO:0000256" key="1">
    <source>
        <dbReference type="SAM" id="SignalP"/>
    </source>
</evidence>
<protein>
    <submittedName>
        <fullName evidence="2">Uncharacterized protein</fullName>
    </submittedName>
</protein>
<proteinExistence type="predicted"/>
<feature type="signal peptide" evidence="1">
    <location>
        <begin position="1"/>
        <end position="27"/>
    </location>
</feature>
<comment type="caution">
    <text evidence="2">The sequence shown here is derived from an EMBL/GenBank/DDBJ whole genome shotgun (WGS) entry which is preliminary data.</text>
</comment>
<organism evidence="2 3">
    <name type="scientific">Pseudomonas savastanoi</name>
    <name type="common">Pseudomonas syringae pv. savastanoi</name>
    <dbReference type="NCBI Taxonomy" id="29438"/>
    <lineage>
        <taxon>Bacteria</taxon>
        <taxon>Pseudomonadati</taxon>
        <taxon>Pseudomonadota</taxon>
        <taxon>Gammaproteobacteria</taxon>
        <taxon>Pseudomonadales</taxon>
        <taxon>Pseudomonadaceae</taxon>
        <taxon>Pseudomonas</taxon>
    </lineage>
</organism>
<evidence type="ECO:0000313" key="3">
    <source>
        <dbReference type="Proteomes" id="UP000268887"/>
    </source>
</evidence>
<dbReference type="EMBL" id="RBSV01000504">
    <property type="protein sequence ID" value="RMS69616.1"/>
    <property type="molecule type" value="Genomic_DNA"/>
</dbReference>
<feature type="chain" id="PRO_5017948462" evidence="1">
    <location>
        <begin position="28"/>
        <end position="46"/>
    </location>
</feature>
<gene>
    <name evidence="2" type="ORF">ALP60_04494</name>
</gene>
<reference evidence="2 3" key="1">
    <citation type="submission" date="2018-08" db="EMBL/GenBank/DDBJ databases">
        <title>Recombination of ecologically and evolutionarily significant loci maintains genetic cohesion in the Pseudomonas syringae species complex.</title>
        <authorList>
            <person name="Dillon M."/>
            <person name="Thakur S."/>
            <person name="Almeida R.N.D."/>
            <person name="Weir B.S."/>
            <person name="Guttman D.S."/>
        </authorList>
    </citation>
    <scope>NUCLEOTIDE SEQUENCE [LARGE SCALE GENOMIC DNA]</scope>
    <source>
        <strain evidence="2 3">ICMP 13927</strain>
    </source>
</reference>
<evidence type="ECO:0000313" key="2">
    <source>
        <dbReference type="EMBL" id="RMS69616.1"/>
    </source>
</evidence>
<sequence length="46" mass="4904">MKPSQPKYVRALSLLVTSLIIQTPAQARTPSSATADNIARLAVVKP</sequence>
<dbReference type="AlphaFoldDB" id="A0A3M5F4N2"/>
<accession>A0A3M5F4N2</accession>
<dbReference type="Proteomes" id="UP000268887">
    <property type="component" value="Unassembled WGS sequence"/>
</dbReference>